<accession>A0A397ST45</accession>
<comment type="caution">
    <text evidence="1">The sequence shown here is derived from an EMBL/GenBank/DDBJ whole genome shotgun (WGS) entry which is preliminary data.</text>
</comment>
<organism evidence="1 2">
    <name type="scientific">Glomus cerebriforme</name>
    <dbReference type="NCBI Taxonomy" id="658196"/>
    <lineage>
        <taxon>Eukaryota</taxon>
        <taxon>Fungi</taxon>
        <taxon>Fungi incertae sedis</taxon>
        <taxon>Mucoromycota</taxon>
        <taxon>Glomeromycotina</taxon>
        <taxon>Glomeromycetes</taxon>
        <taxon>Glomerales</taxon>
        <taxon>Glomeraceae</taxon>
        <taxon>Glomus</taxon>
    </lineage>
</organism>
<dbReference type="EMBL" id="QKYT01000326">
    <property type="protein sequence ID" value="RIA87117.1"/>
    <property type="molecule type" value="Genomic_DNA"/>
</dbReference>
<name>A0A397ST45_9GLOM</name>
<evidence type="ECO:0008006" key="3">
    <source>
        <dbReference type="Google" id="ProtNLM"/>
    </source>
</evidence>
<protein>
    <recommendedName>
        <fullName evidence="3">F-box domain-containing protein</fullName>
    </recommendedName>
</protein>
<evidence type="ECO:0000313" key="2">
    <source>
        <dbReference type="Proteomes" id="UP000265703"/>
    </source>
</evidence>
<evidence type="ECO:0000313" key="1">
    <source>
        <dbReference type="EMBL" id="RIA87117.1"/>
    </source>
</evidence>
<dbReference type="AlphaFoldDB" id="A0A397ST45"/>
<dbReference type="OrthoDB" id="2351273at2759"/>
<keyword evidence="2" id="KW-1185">Reference proteome</keyword>
<dbReference type="STRING" id="658196.A0A397ST45"/>
<reference evidence="1 2" key="1">
    <citation type="submission" date="2018-06" db="EMBL/GenBank/DDBJ databases">
        <title>Comparative genomics reveals the genomic features of Rhizophagus irregularis, R. cerebriforme, R. diaphanum and Gigaspora rosea, and their symbiotic lifestyle signature.</title>
        <authorList>
            <person name="Morin E."/>
            <person name="San Clemente H."/>
            <person name="Chen E.C.H."/>
            <person name="De La Providencia I."/>
            <person name="Hainaut M."/>
            <person name="Kuo A."/>
            <person name="Kohler A."/>
            <person name="Murat C."/>
            <person name="Tang N."/>
            <person name="Roy S."/>
            <person name="Loubradou J."/>
            <person name="Henrissat B."/>
            <person name="Grigoriev I.V."/>
            <person name="Corradi N."/>
            <person name="Roux C."/>
            <person name="Martin F.M."/>
        </authorList>
    </citation>
    <scope>NUCLEOTIDE SEQUENCE [LARGE SCALE GENOMIC DNA]</scope>
    <source>
        <strain evidence="1 2">DAOM 227022</strain>
    </source>
</reference>
<sequence>MMCSKLFSGDIPELTSRILQNLHNDYSSLYSCALVNRFWCRLAIPILWSDPFSSIFNKNKQLHFIDIYLSSLNEDDKITLMKLGLGHKRIELLSSIKPLFNYPNLIKVLDTYKVETTIKLWSSLYLKHDLHFSYLSILASRKERIFLPTVSNHYRALQNQNPFLINPNNLQNLPTYIPQTITLQTSLFARRNALPNLMINSRNPTTRQNNTFSYGSYALRRRNALIPRSIGYLQDKETKILNKSTKFIYMALLKLFIEKNVTLNTFDIILQHAFGNESLYDIYELILNNSKLFYKNEYLKIDFNYKLTNSNLLKIRKFFTHLPTFSTSIKHLILQFITINDKCLSTDIARLIDSQSQLSTISFKQIDMDIFGSLLFLKSCSSSLISITFDECDFKNVLTLEGLGYLKSLESLHFINCISLNEIMIQSYFINLSTPINIKSFTFFYTNRSYDILEFSNPISHLFIQKFGKSLQNLTLSLNGFRSNDISEAISGFCETINFLHLNNISHKNISTVLQIIKILNNTLKYLTLEVKRHNIIYTGRDEYECSSNINSNLLKSLGNSLPKKLIYLDIYLIVINSDDLIEFFRGCKEVEFTKLLIRSDNKDSTEKILDIITEFVKGNEILEYLSYESDIMEIFPDTLYHHKSLEEKIKKVGSKVKIKRYNELVIKVDNN</sequence>
<gene>
    <name evidence="1" type="ORF">C1645_828274</name>
</gene>
<dbReference type="Proteomes" id="UP000265703">
    <property type="component" value="Unassembled WGS sequence"/>
</dbReference>
<proteinExistence type="predicted"/>